<keyword evidence="12" id="KW-0963">Cytoplasm</keyword>
<proteinExistence type="inferred from homology"/>
<keyword evidence="7 12" id="KW-0808">Transferase</keyword>
<feature type="binding site" evidence="12 13">
    <location>
        <begin position="58"/>
        <end position="61"/>
    </location>
    <ligand>
        <name>substrate</name>
    </ligand>
</feature>
<feature type="binding site" evidence="12 14">
    <location>
        <position position="324"/>
    </location>
    <ligand>
        <name>ATP</name>
        <dbReference type="ChEBI" id="CHEBI:30616"/>
    </ligand>
</feature>
<dbReference type="GO" id="GO:0005524">
    <property type="term" value="F:ATP binding"/>
    <property type="evidence" value="ECO:0007669"/>
    <property type="project" value="UniProtKB-KW"/>
</dbReference>
<dbReference type="SUPFAM" id="SSF53748">
    <property type="entry name" value="Phosphoglycerate kinase"/>
    <property type="match status" value="1"/>
</dbReference>
<evidence type="ECO:0000256" key="3">
    <source>
        <dbReference type="ARBA" id="ARBA00008982"/>
    </source>
</evidence>
<feature type="binding site" evidence="12">
    <location>
        <position position="35"/>
    </location>
    <ligand>
        <name>substrate</name>
    </ligand>
</feature>
<dbReference type="RefSeq" id="WP_105192808.1">
    <property type="nucleotide sequence ID" value="NZ_PSZM01000036.1"/>
</dbReference>
<evidence type="ECO:0000256" key="1">
    <source>
        <dbReference type="ARBA" id="ARBA00000642"/>
    </source>
</evidence>
<evidence type="ECO:0000256" key="7">
    <source>
        <dbReference type="ARBA" id="ARBA00022679"/>
    </source>
</evidence>
<feature type="binding site" evidence="12">
    <location>
        <position position="117"/>
    </location>
    <ligand>
        <name>substrate</name>
    </ligand>
</feature>
<dbReference type="Proteomes" id="UP000238042">
    <property type="component" value="Unassembled WGS sequence"/>
</dbReference>
<dbReference type="InterPro" id="IPR015824">
    <property type="entry name" value="Phosphoglycerate_kinase_N"/>
</dbReference>
<feature type="binding site" evidence="12 14">
    <location>
        <position position="202"/>
    </location>
    <ligand>
        <name>ATP</name>
        <dbReference type="ChEBI" id="CHEBI:30616"/>
    </ligand>
</feature>
<comment type="caution">
    <text evidence="16">The sequence shown here is derived from an EMBL/GenBank/DDBJ whole genome shotgun (WGS) entry which is preliminary data.</text>
</comment>
<dbReference type="Gene3D" id="3.40.50.1260">
    <property type="entry name" value="Phosphoglycerate kinase, N-terminal domain"/>
    <property type="match status" value="2"/>
</dbReference>
<evidence type="ECO:0000256" key="11">
    <source>
        <dbReference type="ARBA" id="ARBA00023152"/>
    </source>
</evidence>
<comment type="catalytic activity">
    <reaction evidence="1 12 15">
        <text>(2R)-3-phosphoglycerate + ATP = (2R)-3-phospho-glyceroyl phosphate + ADP</text>
        <dbReference type="Rhea" id="RHEA:14801"/>
        <dbReference type="ChEBI" id="CHEBI:30616"/>
        <dbReference type="ChEBI" id="CHEBI:57604"/>
        <dbReference type="ChEBI" id="CHEBI:58272"/>
        <dbReference type="ChEBI" id="CHEBI:456216"/>
        <dbReference type="EC" id="2.7.2.3"/>
    </reaction>
</comment>
<keyword evidence="10 12" id="KW-0067">ATP-binding</keyword>
<dbReference type="PANTHER" id="PTHR11406">
    <property type="entry name" value="PHOSPHOGLYCERATE KINASE"/>
    <property type="match status" value="1"/>
</dbReference>
<dbReference type="GO" id="GO:0006096">
    <property type="term" value="P:glycolytic process"/>
    <property type="evidence" value="ECO:0007669"/>
    <property type="project" value="UniProtKB-UniRule"/>
</dbReference>
<comment type="similarity">
    <text evidence="3 12 15">Belongs to the phosphoglycerate kinase family.</text>
</comment>
<evidence type="ECO:0000256" key="10">
    <source>
        <dbReference type="ARBA" id="ARBA00022840"/>
    </source>
</evidence>
<feature type="binding site" evidence="12">
    <location>
        <position position="150"/>
    </location>
    <ligand>
        <name>substrate</name>
    </ligand>
</feature>
<evidence type="ECO:0000256" key="6">
    <source>
        <dbReference type="ARBA" id="ARBA00016471"/>
    </source>
</evidence>
<keyword evidence="17" id="KW-1185">Reference proteome</keyword>
<evidence type="ECO:0000256" key="4">
    <source>
        <dbReference type="ARBA" id="ARBA00011245"/>
    </source>
</evidence>
<organism evidence="16 17">
    <name type="scientific">Apibacter adventoris</name>
    <dbReference type="NCBI Taxonomy" id="1679466"/>
    <lineage>
        <taxon>Bacteria</taxon>
        <taxon>Pseudomonadati</taxon>
        <taxon>Bacteroidota</taxon>
        <taxon>Flavobacteriia</taxon>
        <taxon>Flavobacteriales</taxon>
        <taxon>Weeksellaceae</taxon>
        <taxon>Apibacter</taxon>
    </lineage>
</organism>
<gene>
    <name evidence="12 16" type="primary">pgk</name>
    <name evidence="16" type="ORF">C4S77_05260</name>
</gene>
<evidence type="ECO:0000313" key="17">
    <source>
        <dbReference type="Proteomes" id="UP000238042"/>
    </source>
</evidence>
<comment type="subunit">
    <text evidence="4 12">Monomer.</text>
</comment>
<dbReference type="AlphaFoldDB" id="A0A2S8AE17"/>
<dbReference type="PANTHER" id="PTHR11406:SF23">
    <property type="entry name" value="PHOSPHOGLYCERATE KINASE 1, CHLOROPLASTIC-RELATED"/>
    <property type="match status" value="1"/>
</dbReference>
<dbReference type="InterPro" id="IPR001576">
    <property type="entry name" value="Phosphoglycerate_kinase"/>
</dbReference>
<dbReference type="EMBL" id="PSZM01000036">
    <property type="protein sequence ID" value="PQL93074.1"/>
    <property type="molecule type" value="Genomic_DNA"/>
</dbReference>
<evidence type="ECO:0000256" key="9">
    <source>
        <dbReference type="ARBA" id="ARBA00022777"/>
    </source>
</evidence>
<evidence type="ECO:0000256" key="8">
    <source>
        <dbReference type="ARBA" id="ARBA00022741"/>
    </source>
</evidence>
<comment type="pathway">
    <text evidence="2 12">Carbohydrate degradation; glycolysis; pyruvate from D-glyceraldehyde 3-phosphate: step 2/5.</text>
</comment>
<dbReference type="CDD" id="cd00318">
    <property type="entry name" value="Phosphoglycerate_kinase"/>
    <property type="match status" value="1"/>
</dbReference>
<keyword evidence="8 12" id="KW-0547">Nucleotide-binding</keyword>
<feature type="binding site" evidence="12">
    <location>
        <position position="293"/>
    </location>
    <ligand>
        <name>ATP</name>
        <dbReference type="ChEBI" id="CHEBI:30616"/>
    </ligand>
</feature>
<dbReference type="UniPathway" id="UPA00109">
    <property type="reaction ID" value="UER00185"/>
</dbReference>
<dbReference type="Pfam" id="PF00162">
    <property type="entry name" value="PGK"/>
    <property type="match status" value="1"/>
</dbReference>
<evidence type="ECO:0000256" key="13">
    <source>
        <dbReference type="PIRSR" id="PIRSR000724-1"/>
    </source>
</evidence>
<dbReference type="HAMAP" id="MF_00145">
    <property type="entry name" value="Phosphoglyc_kinase"/>
    <property type="match status" value="1"/>
</dbReference>
<protein>
    <recommendedName>
        <fullName evidence="6 12">Phosphoglycerate kinase</fullName>
        <ecNumber evidence="5 12">2.7.2.3</ecNumber>
    </recommendedName>
</protein>
<dbReference type="OrthoDB" id="9808460at2"/>
<dbReference type="PRINTS" id="PR00477">
    <property type="entry name" value="PHGLYCKINASE"/>
</dbReference>
<dbReference type="EC" id="2.7.2.3" evidence="5 12"/>
<dbReference type="PIRSF" id="PIRSF000724">
    <property type="entry name" value="Pgk"/>
    <property type="match status" value="1"/>
</dbReference>
<feature type="binding site" evidence="13">
    <location>
        <position position="35"/>
    </location>
    <ligand>
        <name>(2R)-3-phosphoglycerate</name>
        <dbReference type="ChEBI" id="CHEBI:58272"/>
    </ligand>
</feature>
<keyword evidence="9 12" id="KW-0418">Kinase</keyword>
<name>A0A2S8AE17_9FLAO</name>
<evidence type="ECO:0000256" key="5">
    <source>
        <dbReference type="ARBA" id="ARBA00013061"/>
    </source>
</evidence>
<feature type="binding site" evidence="12 13">
    <location>
        <begin position="19"/>
        <end position="21"/>
    </location>
    <ligand>
        <name>substrate</name>
    </ligand>
</feature>
<comment type="subcellular location">
    <subcellularLocation>
        <location evidence="12">Cytoplasm</location>
    </subcellularLocation>
</comment>
<feature type="binding site" evidence="13">
    <location>
        <position position="117"/>
    </location>
    <ligand>
        <name>(2R)-3-phosphoglycerate</name>
        <dbReference type="ChEBI" id="CHEBI:58272"/>
    </ligand>
</feature>
<dbReference type="FunFam" id="3.40.50.1260:FF:000006">
    <property type="entry name" value="Phosphoglycerate kinase"/>
    <property type="match status" value="1"/>
</dbReference>
<dbReference type="GO" id="GO:0005829">
    <property type="term" value="C:cytosol"/>
    <property type="evidence" value="ECO:0007669"/>
    <property type="project" value="UniProtKB-ARBA"/>
</dbReference>
<reference evidence="16 17" key="1">
    <citation type="submission" date="2018-02" db="EMBL/GenBank/DDBJ databases">
        <title>Genome sequences of Apibacter spp., gut symbionts of Asian honey bees.</title>
        <authorList>
            <person name="Kwong W.K."/>
            <person name="Steele M.I."/>
            <person name="Moran N.A."/>
        </authorList>
    </citation>
    <scope>NUCLEOTIDE SEQUENCE [LARGE SCALE GENOMIC DNA]</scope>
    <source>
        <strain evidence="17">wkB301</strain>
    </source>
</reference>
<dbReference type="InterPro" id="IPR036043">
    <property type="entry name" value="Phosphoglycerate_kinase_sf"/>
</dbReference>
<feature type="binding site" evidence="12 14">
    <location>
        <begin position="353"/>
        <end position="356"/>
    </location>
    <ligand>
        <name>ATP</name>
        <dbReference type="ChEBI" id="CHEBI:30616"/>
    </ligand>
</feature>
<feature type="binding site" evidence="13">
    <location>
        <position position="150"/>
    </location>
    <ligand>
        <name>(2R)-3-phosphoglycerate</name>
        <dbReference type="ChEBI" id="CHEBI:58272"/>
    </ligand>
</feature>
<dbReference type="GO" id="GO:0043531">
    <property type="term" value="F:ADP binding"/>
    <property type="evidence" value="ECO:0007669"/>
    <property type="project" value="TreeGrafter"/>
</dbReference>
<accession>A0A2S8AE17</accession>
<keyword evidence="11 12" id="KW-0324">Glycolysis</keyword>
<evidence type="ECO:0000256" key="12">
    <source>
        <dbReference type="HAMAP-Rule" id="MF_00145"/>
    </source>
</evidence>
<dbReference type="GO" id="GO:0004618">
    <property type="term" value="F:phosphoglycerate kinase activity"/>
    <property type="evidence" value="ECO:0007669"/>
    <property type="project" value="UniProtKB-UniRule"/>
</dbReference>
<evidence type="ECO:0000256" key="15">
    <source>
        <dbReference type="RuleBase" id="RU000532"/>
    </source>
</evidence>
<evidence type="ECO:0000313" key="16">
    <source>
        <dbReference type="EMBL" id="PQL93074.1"/>
    </source>
</evidence>
<dbReference type="GO" id="GO:0006094">
    <property type="term" value="P:gluconeogenesis"/>
    <property type="evidence" value="ECO:0007669"/>
    <property type="project" value="TreeGrafter"/>
</dbReference>
<dbReference type="FunFam" id="3.40.50.1260:FF:000003">
    <property type="entry name" value="Phosphoglycerate kinase"/>
    <property type="match status" value="1"/>
</dbReference>
<evidence type="ECO:0000256" key="2">
    <source>
        <dbReference type="ARBA" id="ARBA00004838"/>
    </source>
</evidence>
<sequence length="397" mass="42382">MKTVNDFNFNGKKALIRVDFNVPQDENLKVTDSTRIISAKPTIDKVLNDGGSVILMTHLGRPKGQVTDKYSLKHIVDKVSEVLGTKVKFVDECVGSKAESAALALKPGEVLLLENLRFHSEEEKGDVDFAKQLAKLGDIYVNDAFGTAHRAHASTAVIAQFFPNAKCFGLLMAKELDAIQKVLKTGEKPVTAILGGSKVSSKITIIENILPVVDNLIIGGGMTYTFVKALGGSVGKSICEDDKLDLALDILKKAKENNVKVFIPEDSVIADDFSNDAKTQVVETKNIPEGWEGLDVGPKTIKSFSDVILHSKTILWNGPLGVFEMPNFAVGTKAIGDAIAEATKNGAFSLVGGGDSVAFVKQNGYTDKVSYVSTGGGAMLESLEGKELPGVAAILNN</sequence>
<evidence type="ECO:0000256" key="14">
    <source>
        <dbReference type="PIRSR" id="PIRSR000724-2"/>
    </source>
</evidence>